<proteinExistence type="predicted"/>
<keyword evidence="2" id="KW-1185">Reference proteome</keyword>
<gene>
    <name evidence="1" type="ORF">ISN26_01215</name>
</gene>
<evidence type="ECO:0000313" key="2">
    <source>
        <dbReference type="Proteomes" id="UP000604381"/>
    </source>
</evidence>
<comment type="caution">
    <text evidence="1">The sequence shown here is derived from an EMBL/GenBank/DDBJ whole genome shotgun (WGS) entry which is preliminary data.</text>
</comment>
<accession>A0A930UE10</accession>
<name>A0A930UE10_9GAMM</name>
<dbReference type="AlphaFoldDB" id="A0A930UE10"/>
<organism evidence="1 2">
    <name type="scientific">Candidatus Amphirhobacter heronislandensis</name>
    <dbReference type="NCBI Taxonomy" id="1732024"/>
    <lineage>
        <taxon>Bacteria</taxon>
        <taxon>Pseudomonadati</taxon>
        <taxon>Pseudomonadota</taxon>
        <taxon>Gammaproteobacteria</taxon>
        <taxon>Candidatus Tethybacterales</taxon>
        <taxon>Candidatus Tethybacteraceae</taxon>
        <taxon>Candidatus Amphirhobacter</taxon>
    </lineage>
</organism>
<dbReference type="Proteomes" id="UP000604381">
    <property type="component" value="Unassembled WGS sequence"/>
</dbReference>
<dbReference type="EMBL" id="JADHEI010000022">
    <property type="protein sequence ID" value="MBF2734712.1"/>
    <property type="molecule type" value="Genomic_DNA"/>
</dbReference>
<reference evidence="1" key="1">
    <citation type="submission" date="2020-10" db="EMBL/GenBank/DDBJ databases">
        <title>An improved Amphimedon queenslandica hologenome assembly reveals how three proteobacterial symbionts can extend the metabolic phenotypic of their marine sponge host.</title>
        <authorList>
            <person name="Degnan B."/>
            <person name="Degnan S."/>
            <person name="Xiang X."/>
        </authorList>
    </citation>
    <scope>NUCLEOTIDE SEQUENCE</scope>
    <source>
        <strain evidence="1">AqS2</strain>
    </source>
</reference>
<protein>
    <submittedName>
        <fullName evidence="1">Uncharacterized protein</fullName>
    </submittedName>
</protein>
<evidence type="ECO:0000313" key="1">
    <source>
        <dbReference type="EMBL" id="MBF2734712.1"/>
    </source>
</evidence>
<sequence length="68" mass="7167">MNDPKEAPVVLGTHRFFERFPDALDLSSSSGFGKMESPPVPSAKAKSAAFGSLEKNTISARAAGISTR</sequence>